<accession>A0A239JKN3</accession>
<dbReference type="InterPro" id="IPR035443">
    <property type="entry name" value="Herpes_virus_sf"/>
</dbReference>
<dbReference type="NCBIfam" id="TIGR01543">
    <property type="entry name" value="proheadase_HK97"/>
    <property type="match status" value="1"/>
</dbReference>
<evidence type="ECO:0000313" key="5">
    <source>
        <dbReference type="EMBL" id="SNT05968.1"/>
    </source>
</evidence>
<dbReference type="AlphaFoldDB" id="A0A239JKN3"/>
<dbReference type="Proteomes" id="UP000198339">
    <property type="component" value="Unassembled WGS sequence"/>
</dbReference>
<keyword evidence="1" id="KW-1188">Viral release from host cell</keyword>
<dbReference type="Pfam" id="PF04586">
    <property type="entry name" value="Peptidase_S78"/>
    <property type="match status" value="1"/>
</dbReference>
<feature type="domain" description="Prohead serine protease" evidence="4">
    <location>
        <begin position="43"/>
        <end position="165"/>
    </location>
</feature>
<keyword evidence="6" id="KW-1185">Reference proteome</keyword>
<dbReference type="GO" id="GO:0006508">
    <property type="term" value="P:proteolysis"/>
    <property type="evidence" value="ECO:0007669"/>
    <property type="project" value="UniProtKB-KW"/>
</dbReference>
<gene>
    <name evidence="5" type="ORF">SAMN06295955_110113</name>
</gene>
<keyword evidence="2" id="KW-0645">Protease</keyword>
<evidence type="ECO:0000256" key="1">
    <source>
        <dbReference type="ARBA" id="ARBA00022612"/>
    </source>
</evidence>
<evidence type="ECO:0000259" key="4">
    <source>
        <dbReference type="Pfam" id="PF04586"/>
    </source>
</evidence>
<organism evidence="5 6">
    <name type="scientific">Sphingopyxis indica</name>
    <dbReference type="NCBI Taxonomy" id="436663"/>
    <lineage>
        <taxon>Bacteria</taxon>
        <taxon>Pseudomonadati</taxon>
        <taxon>Pseudomonadota</taxon>
        <taxon>Alphaproteobacteria</taxon>
        <taxon>Sphingomonadales</taxon>
        <taxon>Sphingomonadaceae</taxon>
        <taxon>Sphingopyxis</taxon>
    </lineage>
</organism>
<dbReference type="Gene3D" id="3.20.16.10">
    <property type="entry name" value="Herpesvirus/Caudovirus protease domain"/>
    <property type="match status" value="1"/>
</dbReference>
<dbReference type="InterPro" id="IPR054613">
    <property type="entry name" value="Peptidase_S78_dom"/>
</dbReference>
<dbReference type="EMBL" id="FZPA01000010">
    <property type="protein sequence ID" value="SNT05968.1"/>
    <property type="molecule type" value="Genomic_DNA"/>
</dbReference>
<dbReference type="GO" id="GO:0008233">
    <property type="term" value="F:peptidase activity"/>
    <property type="evidence" value="ECO:0007669"/>
    <property type="project" value="UniProtKB-KW"/>
</dbReference>
<evidence type="ECO:0000256" key="3">
    <source>
        <dbReference type="ARBA" id="ARBA00022801"/>
    </source>
</evidence>
<name>A0A239JKN3_9SPHN</name>
<evidence type="ECO:0000313" key="6">
    <source>
        <dbReference type="Proteomes" id="UP000198339"/>
    </source>
</evidence>
<evidence type="ECO:0000256" key="2">
    <source>
        <dbReference type="ARBA" id="ARBA00022670"/>
    </source>
</evidence>
<sequence length="185" mass="19709">MRPGSPPNLQSFKAVMAESEGAALPPFFNLRASASPREPLAVRFAGYVSVFDSVDRGGDVVRSGAFAASLRERRVVPLLWQHRPGAVVGVIETLAEDARGLRVVARVTHPTAAGLVARGALTGLSFGYRVRGARGANPRELLALDLAEVSLVAMPMQPAARVIAVESLPVGRERIRAEAQRAPRI</sequence>
<keyword evidence="3" id="KW-0378">Hydrolase</keyword>
<dbReference type="SUPFAM" id="SSF50789">
    <property type="entry name" value="Herpes virus serine proteinase, assemblin"/>
    <property type="match status" value="1"/>
</dbReference>
<reference evidence="5 6" key="1">
    <citation type="submission" date="2017-06" db="EMBL/GenBank/DDBJ databases">
        <authorList>
            <person name="Kim H.J."/>
            <person name="Triplett B.A."/>
        </authorList>
    </citation>
    <scope>NUCLEOTIDE SEQUENCE [LARGE SCALE GENOMIC DNA]</scope>
    <source>
        <strain evidence="5 6">DS15</strain>
    </source>
</reference>
<dbReference type="InterPro" id="IPR006433">
    <property type="entry name" value="Prohead_protease"/>
</dbReference>
<protein>
    <recommendedName>
        <fullName evidence="4">Prohead serine protease domain-containing protein</fullName>
    </recommendedName>
</protein>
<proteinExistence type="predicted"/>